<evidence type="ECO:0000313" key="2">
    <source>
        <dbReference type="Proteomes" id="UP001149165"/>
    </source>
</evidence>
<evidence type="ECO:0000313" key="1">
    <source>
        <dbReference type="EMBL" id="KAJ5097690.1"/>
    </source>
</evidence>
<organism evidence="1 2">
    <name type="scientific">Penicillium angulare</name>
    <dbReference type="NCBI Taxonomy" id="116970"/>
    <lineage>
        <taxon>Eukaryota</taxon>
        <taxon>Fungi</taxon>
        <taxon>Dikarya</taxon>
        <taxon>Ascomycota</taxon>
        <taxon>Pezizomycotina</taxon>
        <taxon>Eurotiomycetes</taxon>
        <taxon>Eurotiomycetidae</taxon>
        <taxon>Eurotiales</taxon>
        <taxon>Aspergillaceae</taxon>
        <taxon>Penicillium</taxon>
    </lineage>
</organism>
<comment type="caution">
    <text evidence="1">The sequence shown here is derived from an EMBL/GenBank/DDBJ whole genome shotgun (WGS) entry which is preliminary data.</text>
</comment>
<sequence>MAPDTALISPEAINMFVENSEPDSLTTGLAENCGFDTLPREMMGTSNVCSFPLELWQTSRQSELDMHTPDMQLALEPYTSAVSPSQTRPCKCDEDVSNIVRSLNGANMGHDVILTIRTGVSLSERLLTCPICYDVSKPPRLTVQNVLLIGHLMLEVTSSYRKYIHWLDKNTTQAGDDARNDTETVYLDSGLGFPSELNLQISSEKLRDLVMDGLQMDVQRLLRMGERFAERQRHRHTVGHTTCPDAEGRCRRREYGIDHDPLDVCPHNPVARKLIPCFRIVDEVREMIQQVADTLN</sequence>
<dbReference type="AlphaFoldDB" id="A0A9W9FCR5"/>
<dbReference type="OrthoDB" id="4356994at2759"/>
<proteinExistence type="predicted"/>
<keyword evidence="2" id="KW-1185">Reference proteome</keyword>
<reference evidence="1" key="1">
    <citation type="submission" date="2022-11" db="EMBL/GenBank/DDBJ databases">
        <authorList>
            <person name="Petersen C."/>
        </authorList>
    </citation>
    <scope>NUCLEOTIDE SEQUENCE</scope>
    <source>
        <strain evidence="1">IBT 30069</strain>
    </source>
</reference>
<dbReference type="Proteomes" id="UP001149165">
    <property type="component" value="Unassembled WGS sequence"/>
</dbReference>
<name>A0A9W9FCR5_9EURO</name>
<dbReference type="EMBL" id="JAPQKH010000005">
    <property type="protein sequence ID" value="KAJ5097690.1"/>
    <property type="molecule type" value="Genomic_DNA"/>
</dbReference>
<reference evidence="1" key="2">
    <citation type="journal article" date="2023" name="IMA Fungus">
        <title>Comparative genomic study of the Penicillium genus elucidates a diverse pangenome and 15 lateral gene transfer events.</title>
        <authorList>
            <person name="Petersen C."/>
            <person name="Sorensen T."/>
            <person name="Nielsen M.R."/>
            <person name="Sondergaard T.E."/>
            <person name="Sorensen J.L."/>
            <person name="Fitzpatrick D.A."/>
            <person name="Frisvad J.C."/>
            <person name="Nielsen K.L."/>
        </authorList>
    </citation>
    <scope>NUCLEOTIDE SEQUENCE</scope>
    <source>
        <strain evidence="1">IBT 30069</strain>
    </source>
</reference>
<protein>
    <submittedName>
        <fullName evidence="1">Uncharacterized protein</fullName>
    </submittedName>
</protein>
<accession>A0A9W9FCR5</accession>
<gene>
    <name evidence="1" type="ORF">N7456_008411</name>
</gene>